<dbReference type="RefSeq" id="WP_232183525.1">
    <property type="nucleotide sequence ID" value="NZ_JAIOAP010000002.1"/>
</dbReference>
<dbReference type="PANTHER" id="PTHR46018">
    <property type="entry name" value="ZINC PHOSPHODIESTERASE ELAC PROTEIN 1"/>
    <property type="match status" value="1"/>
</dbReference>
<dbReference type="GO" id="GO:0042781">
    <property type="term" value="F:3'-tRNA processing endoribonuclease activity"/>
    <property type="evidence" value="ECO:0007669"/>
    <property type="project" value="UniProtKB-EC"/>
</dbReference>
<comment type="subunit">
    <text evidence="1 8">Homodimer.</text>
</comment>
<keyword evidence="4 8" id="KW-0479">Metal-binding</keyword>
<dbReference type="EC" id="3.1.26.11" evidence="8"/>
<dbReference type="InterPro" id="IPR036866">
    <property type="entry name" value="RibonucZ/Hydroxyglut_hydro"/>
</dbReference>
<evidence type="ECO:0000256" key="3">
    <source>
        <dbReference type="ARBA" id="ARBA00022722"/>
    </source>
</evidence>
<feature type="binding site" evidence="8">
    <location>
        <position position="63"/>
    </location>
    <ligand>
        <name>Zn(2+)</name>
        <dbReference type="ChEBI" id="CHEBI:29105"/>
        <label>1</label>
        <note>catalytic</note>
    </ligand>
</feature>
<comment type="catalytic activity">
    <reaction evidence="8">
        <text>Endonucleolytic cleavage of RNA, removing extra 3' nucleotides from tRNA precursor, generating 3' termini of tRNAs. A 3'-hydroxy group is left at the tRNA terminus and a 5'-phosphoryl group is left at the trailer molecule.</text>
        <dbReference type="EC" id="3.1.26.11"/>
    </reaction>
</comment>
<proteinExistence type="inferred from homology"/>
<name>A0ABV1KNQ5_9BACL</name>
<feature type="binding site" evidence="8">
    <location>
        <position position="211"/>
    </location>
    <ligand>
        <name>Zn(2+)</name>
        <dbReference type="ChEBI" id="CHEBI:29105"/>
        <label>1</label>
        <note>catalytic</note>
    </ligand>
</feature>
<feature type="binding site" evidence="8">
    <location>
        <position position="67"/>
    </location>
    <ligand>
        <name>Zn(2+)</name>
        <dbReference type="ChEBI" id="CHEBI:29105"/>
        <label>2</label>
        <note>catalytic</note>
    </ligand>
</feature>
<evidence type="ECO:0000256" key="6">
    <source>
        <dbReference type="ARBA" id="ARBA00022801"/>
    </source>
</evidence>
<evidence type="ECO:0000256" key="1">
    <source>
        <dbReference type="ARBA" id="ARBA00011738"/>
    </source>
</evidence>
<evidence type="ECO:0000256" key="4">
    <source>
        <dbReference type="ARBA" id="ARBA00022723"/>
    </source>
</evidence>
<dbReference type="SUPFAM" id="SSF56281">
    <property type="entry name" value="Metallo-hydrolase/oxidoreductase"/>
    <property type="match status" value="1"/>
</dbReference>
<feature type="binding site" evidence="8">
    <location>
        <position position="269"/>
    </location>
    <ligand>
        <name>Zn(2+)</name>
        <dbReference type="ChEBI" id="CHEBI:29105"/>
        <label>2</label>
        <note>catalytic</note>
    </ligand>
</feature>
<dbReference type="HAMAP" id="MF_01818">
    <property type="entry name" value="RNase_Z_BN"/>
    <property type="match status" value="1"/>
</dbReference>
<keyword evidence="10" id="KW-1185">Reference proteome</keyword>
<feature type="binding site" evidence="8">
    <location>
        <position position="65"/>
    </location>
    <ligand>
        <name>Zn(2+)</name>
        <dbReference type="ChEBI" id="CHEBI:29105"/>
        <label>1</label>
        <note>catalytic</note>
    </ligand>
</feature>
<evidence type="ECO:0000256" key="2">
    <source>
        <dbReference type="ARBA" id="ARBA00022694"/>
    </source>
</evidence>
<feature type="binding site" evidence="8">
    <location>
        <position position="68"/>
    </location>
    <ligand>
        <name>Zn(2+)</name>
        <dbReference type="ChEBI" id="CHEBI:29105"/>
        <label>2</label>
        <note>catalytic</note>
    </ligand>
</feature>
<dbReference type="NCBIfam" id="TIGR02651">
    <property type="entry name" value="RNase_Z"/>
    <property type="match status" value="1"/>
</dbReference>
<keyword evidence="2 8" id="KW-0819">tRNA processing</keyword>
<evidence type="ECO:0000256" key="8">
    <source>
        <dbReference type="HAMAP-Rule" id="MF_01818"/>
    </source>
</evidence>
<accession>A0ABV1KNQ5</accession>
<reference evidence="9 10" key="1">
    <citation type="journal article" date="2023" name="Genome Announc.">
        <title>Pan-Genome Analyses of the Genus Cohnella and Proposal of the Novel Species Cohnella silvisoli sp. nov., Isolated from Forest Soil.</title>
        <authorList>
            <person name="Wang C."/>
            <person name="Mao L."/>
            <person name="Bao G."/>
            <person name="Zhu H."/>
        </authorList>
    </citation>
    <scope>NUCLEOTIDE SEQUENCE [LARGE SCALE GENOMIC DNA]</scope>
    <source>
        <strain evidence="9 10">NL03-T5-1</strain>
    </source>
</reference>
<dbReference type="CDD" id="cd07717">
    <property type="entry name" value="RNaseZ_ZiPD-like_MBL-fold"/>
    <property type="match status" value="1"/>
</dbReference>
<gene>
    <name evidence="8 9" type="primary">rnz</name>
    <name evidence="9" type="ORF">QJS35_04800</name>
</gene>
<evidence type="ECO:0000256" key="7">
    <source>
        <dbReference type="ARBA" id="ARBA00022833"/>
    </source>
</evidence>
<comment type="cofactor">
    <cofactor evidence="8">
        <name>Zn(2+)</name>
        <dbReference type="ChEBI" id="CHEBI:29105"/>
    </cofactor>
    <text evidence="8">Binds 2 Zn(2+) ions.</text>
</comment>
<comment type="function">
    <text evidence="8">Zinc phosphodiesterase, which displays some tRNA 3'-processing endonuclease activity. Probably involved in tRNA maturation, by removing a 3'-trailer from precursor tRNA.</text>
</comment>
<sequence>MELWVLGTSAGRPILGRNVTSVALQMPQNRGTFWMIDCGEGTQHQLLRTPFRLSRLEKLFITHLHGDHVFGLAGLLSSRSSLGGTEPIALYGPPGLRELIETTLRITETHLGFALRIYEVGEGVVFEDDAFSVEAAKLDHRIISFGYRITERPRTGALNVKLLGEIGVPSGPLYGKLKAGEDITLEDGRIIRSLDVVSSPIPGRVIVVLGDTKPCNSAVELAKGADLLLHEATFSHHLADKAGEYGHSTAVQAAETASAAGVKRLLITHFSTRYKDEDLEALEEEAKTVFLASDIALELKPYKISR</sequence>
<dbReference type="Proteomes" id="UP001493487">
    <property type="component" value="Unassembled WGS sequence"/>
</dbReference>
<feature type="binding site" evidence="8">
    <location>
        <position position="140"/>
    </location>
    <ligand>
        <name>Zn(2+)</name>
        <dbReference type="ChEBI" id="CHEBI:29105"/>
        <label>1</label>
        <note>catalytic</note>
    </ligand>
</feature>
<protein>
    <recommendedName>
        <fullName evidence="8">Ribonuclease Z</fullName>
        <shortName evidence="8">RNase Z</shortName>
        <ecNumber evidence="8">3.1.26.11</ecNumber>
    </recommendedName>
    <alternativeName>
        <fullName evidence="8">tRNA 3 endonuclease</fullName>
    </alternativeName>
    <alternativeName>
        <fullName evidence="8">tRNase Z</fullName>
    </alternativeName>
</protein>
<keyword evidence="3 8" id="KW-0540">Nuclease</keyword>
<organism evidence="9 10">
    <name type="scientific">Cohnella silvisoli</name>
    <dbReference type="NCBI Taxonomy" id="2873699"/>
    <lineage>
        <taxon>Bacteria</taxon>
        <taxon>Bacillati</taxon>
        <taxon>Bacillota</taxon>
        <taxon>Bacilli</taxon>
        <taxon>Bacillales</taxon>
        <taxon>Paenibacillaceae</taxon>
        <taxon>Cohnella</taxon>
    </lineage>
</organism>
<dbReference type="NCBIfam" id="NF000801">
    <property type="entry name" value="PRK00055.1-3"/>
    <property type="match status" value="1"/>
</dbReference>
<feature type="active site" description="Proton acceptor" evidence="8">
    <location>
        <position position="67"/>
    </location>
</feature>
<comment type="similarity">
    <text evidence="8">Belongs to the RNase Z family.</text>
</comment>
<evidence type="ECO:0000313" key="9">
    <source>
        <dbReference type="EMBL" id="MEQ4481710.1"/>
    </source>
</evidence>
<dbReference type="EMBL" id="JASKHM010000002">
    <property type="protein sequence ID" value="MEQ4481710.1"/>
    <property type="molecule type" value="Genomic_DNA"/>
</dbReference>
<comment type="caution">
    <text evidence="9">The sequence shown here is derived from an EMBL/GenBank/DDBJ whole genome shotgun (WGS) entry which is preliminary data.</text>
</comment>
<evidence type="ECO:0000313" key="10">
    <source>
        <dbReference type="Proteomes" id="UP001493487"/>
    </source>
</evidence>
<feature type="binding site" evidence="8">
    <location>
        <position position="211"/>
    </location>
    <ligand>
        <name>Zn(2+)</name>
        <dbReference type="ChEBI" id="CHEBI:29105"/>
        <label>2</label>
        <note>catalytic</note>
    </ligand>
</feature>
<dbReference type="InterPro" id="IPR013471">
    <property type="entry name" value="RNase_Z/BN"/>
</dbReference>
<keyword evidence="5 8" id="KW-0255">Endonuclease</keyword>
<evidence type="ECO:0000256" key="5">
    <source>
        <dbReference type="ARBA" id="ARBA00022759"/>
    </source>
</evidence>
<keyword evidence="7 8" id="KW-0862">Zinc</keyword>
<dbReference type="PANTHER" id="PTHR46018:SF2">
    <property type="entry name" value="ZINC PHOSPHODIESTERASE ELAC PROTEIN 1"/>
    <property type="match status" value="1"/>
</dbReference>
<dbReference type="Pfam" id="PF23023">
    <property type="entry name" value="Anti-Pycsar_Apyc1"/>
    <property type="match status" value="1"/>
</dbReference>
<dbReference type="Gene3D" id="3.60.15.10">
    <property type="entry name" value="Ribonuclease Z/Hydroxyacylglutathione hydrolase-like"/>
    <property type="match status" value="1"/>
</dbReference>
<keyword evidence="6 8" id="KW-0378">Hydrolase</keyword>